<proteinExistence type="inferred from homology"/>
<keyword evidence="6 9" id="KW-0328">Glycosyltransferase</keyword>
<keyword evidence="8 9" id="KW-0665">Pyrimidine biosynthesis</keyword>
<dbReference type="InterPro" id="IPR004467">
    <property type="entry name" value="Or_phspho_trans_dom"/>
</dbReference>
<sequence length="208" mass="23510">MEDWKYKFIEFALSRQLIKFGHFTLKSGRKSPYFFNTGLLSNGSDIAKLGYFYATLLINSKIEFDVLFGLAYKGIPIVISTAIALAKYYKIKTPYCFNRKEVKDHGEGGLLIGNPLYGKIILVDDVITTGKSISESVNIMNIYNANLIGILISLDRQETKFNNAIATGHQHTVLSIITLSDLVDYLKTKQNMSNNLKFIYSYQDTYGI</sequence>
<dbReference type="GO" id="GO:0006207">
    <property type="term" value="P:'de novo' pyrimidine nucleobase biosynthetic process"/>
    <property type="evidence" value="ECO:0007669"/>
    <property type="project" value="TreeGrafter"/>
</dbReference>
<dbReference type="OrthoDB" id="9779060at2"/>
<dbReference type="GO" id="GO:0004588">
    <property type="term" value="F:orotate phosphoribosyltransferase activity"/>
    <property type="evidence" value="ECO:0007669"/>
    <property type="project" value="UniProtKB-UniRule"/>
</dbReference>
<dbReference type="CDD" id="cd06223">
    <property type="entry name" value="PRTases_typeI"/>
    <property type="match status" value="1"/>
</dbReference>
<feature type="binding site" evidence="9">
    <location>
        <position position="99"/>
    </location>
    <ligand>
        <name>5-phospho-alpha-D-ribose 1-diphosphate</name>
        <dbReference type="ChEBI" id="CHEBI:58017"/>
        <note>ligand shared between dimeric partners</note>
    </ligand>
</feature>
<feature type="binding site" evidence="9">
    <location>
        <position position="105"/>
    </location>
    <ligand>
        <name>5-phospho-alpha-D-ribose 1-diphosphate</name>
        <dbReference type="ChEBI" id="CHEBI:58017"/>
        <note>ligand shared between dimeric partners</note>
    </ligand>
</feature>
<dbReference type="AlphaFoldDB" id="A0A2P5SXJ2"/>
<dbReference type="GO" id="GO:0044205">
    <property type="term" value="P:'de novo' UMP biosynthetic process"/>
    <property type="evidence" value="ECO:0007669"/>
    <property type="project" value="UniProtKB-UniRule"/>
</dbReference>
<dbReference type="InterPro" id="IPR029057">
    <property type="entry name" value="PRTase-like"/>
</dbReference>
<dbReference type="GO" id="GO:0046132">
    <property type="term" value="P:pyrimidine ribonucleoside biosynthetic process"/>
    <property type="evidence" value="ECO:0007669"/>
    <property type="project" value="TreeGrafter"/>
</dbReference>
<evidence type="ECO:0000256" key="6">
    <source>
        <dbReference type="ARBA" id="ARBA00022676"/>
    </source>
</evidence>
<dbReference type="PANTHER" id="PTHR46683:SF1">
    <property type="entry name" value="OROTATE PHOSPHORIBOSYLTRANSFERASE 1-RELATED"/>
    <property type="match status" value="1"/>
</dbReference>
<evidence type="ECO:0000256" key="4">
    <source>
        <dbReference type="ARBA" id="ARBA00011738"/>
    </source>
</evidence>
<protein>
    <recommendedName>
        <fullName evidence="5 9">Orotate phosphoribosyltransferase</fullName>
        <shortName evidence="9">OPRT</shortName>
        <shortName evidence="9">OPRTase</shortName>
        <ecNumber evidence="5 9">2.4.2.10</ecNumber>
    </recommendedName>
</protein>
<evidence type="ECO:0000256" key="1">
    <source>
        <dbReference type="ARBA" id="ARBA00003769"/>
    </source>
</evidence>
<feature type="binding site" description="in other chain" evidence="9">
    <location>
        <position position="26"/>
    </location>
    <ligand>
        <name>5-phospho-alpha-D-ribose 1-diphosphate</name>
        <dbReference type="ChEBI" id="CHEBI:58017"/>
        <note>ligand shared between dimeric partners</note>
    </ligand>
</feature>
<feature type="domain" description="Phosphoribosyltransferase" evidence="10">
    <location>
        <begin position="58"/>
        <end position="161"/>
    </location>
</feature>
<feature type="binding site" evidence="9">
    <location>
        <position position="156"/>
    </location>
    <ligand>
        <name>orotate</name>
        <dbReference type="ChEBI" id="CHEBI:30839"/>
    </ligand>
</feature>
<comment type="catalytic activity">
    <reaction evidence="9">
        <text>orotidine 5'-phosphate + diphosphate = orotate + 5-phospho-alpha-D-ribose 1-diphosphate</text>
        <dbReference type="Rhea" id="RHEA:10380"/>
        <dbReference type="ChEBI" id="CHEBI:30839"/>
        <dbReference type="ChEBI" id="CHEBI:33019"/>
        <dbReference type="ChEBI" id="CHEBI:57538"/>
        <dbReference type="ChEBI" id="CHEBI:58017"/>
        <dbReference type="EC" id="2.4.2.10"/>
    </reaction>
</comment>
<gene>
    <name evidence="9" type="primary">pyrE</name>
    <name evidence="11" type="ORF">CRV11_03305</name>
</gene>
<name>A0A2P5SXJ2_9GAMM</name>
<evidence type="ECO:0000256" key="9">
    <source>
        <dbReference type="HAMAP-Rule" id="MF_01208"/>
    </source>
</evidence>
<dbReference type="InterPro" id="IPR000836">
    <property type="entry name" value="PRTase_dom"/>
</dbReference>
<dbReference type="Pfam" id="PF00156">
    <property type="entry name" value="Pribosyltran"/>
    <property type="match status" value="1"/>
</dbReference>
<evidence type="ECO:0000256" key="7">
    <source>
        <dbReference type="ARBA" id="ARBA00022679"/>
    </source>
</evidence>
<dbReference type="SUPFAM" id="SSF53271">
    <property type="entry name" value="PRTase-like"/>
    <property type="match status" value="1"/>
</dbReference>
<dbReference type="EMBL" id="PDKS01000005">
    <property type="protein sequence ID" value="PPI87044.1"/>
    <property type="molecule type" value="Genomic_DNA"/>
</dbReference>
<reference evidence="11 12" key="1">
    <citation type="journal article" date="2018" name="Genome Biol. Evol.">
        <title>Cladogenesis and Genomic Streamlining in Extracellular Endosymbionts of Tropical Stink Bugs.</title>
        <authorList>
            <person name="Otero-Bravo A."/>
            <person name="Goffredi S."/>
            <person name="Sabree Z.L."/>
        </authorList>
    </citation>
    <scope>NUCLEOTIDE SEQUENCE [LARGE SCALE GENOMIC DNA]</scope>
    <source>
        <strain evidence="11 12">SoET</strain>
    </source>
</reference>
<feature type="binding site" description="in other chain" evidence="9">
    <location>
        <position position="100"/>
    </location>
    <ligand>
        <name>5-phospho-alpha-D-ribose 1-diphosphate</name>
        <dbReference type="ChEBI" id="CHEBI:58017"/>
        <note>ligand shared between dimeric partners</note>
    </ligand>
</feature>
<dbReference type="GO" id="GO:0000287">
    <property type="term" value="F:magnesium ion binding"/>
    <property type="evidence" value="ECO:0007669"/>
    <property type="project" value="UniProtKB-UniRule"/>
</dbReference>
<dbReference type="FunFam" id="3.40.50.2020:FF:000008">
    <property type="entry name" value="Orotate phosphoribosyltransferase"/>
    <property type="match status" value="1"/>
</dbReference>
<comment type="similarity">
    <text evidence="3 9">Belongs to the purine/pyrimidine phosphoribosyltransferase family. PyrE subfamily.</text>
</comment>
<dbReference type="PANTHER" id="PTHR46683">
    <property type="entry name" value="OROTATE PHOSPHORIBOSYLTRANSFERASE 1-RELATED"/>
    <property type="match status" value="1"/>
</dbReference>
<evidence type="ECO:0000256" key="3">
    <source>
        <dbReference type="ARBA" id="ARBA00006340"/>
    </source>
</evidence>
<feature type="binding site" evidence="9">
    <location>
        <begin position="34"/>
        <end position="35"/>
    </location>
    <ligand>
        <name>orotate</name>
        <dbReference type="ChEBI" id="CHEBI:30839"/>
    </ligand>
</feature>
<evidence type="ECO:0000256" key="8">
    <source>
        <dbReference type="ARBA" id="ARBA00022975"/>
    </source>
</evidence>
<comment type="subunit">
    <text evidence="4 9">Homodimer.</text>
</comment>
<feature type="binding site" description="in other chain" evidence="9">
    <location>
        <begin position="72"/>
        <end position="73"/>
    </location>
    <ligand>
        <name>5-phospho-alpha-D-ribose 1-diphosphate</name>
        <dbReference type="ChEBI" id="CHEBI:58017"/>
        <note>ligand shared between dimeric partners</note>
    </ligand>
</feature>
<dbReference type="HAMAP" id="MF_01208">
    <property type="entry name" value="PyrE"/>
    <property type="match status" value="1"/>
</dbReference>
<comment type="cofactor">
    <cofactor evidence="9">
        <name>Mg(2+)</name>
        <dbReference type="ChEBI" id="CHEBI:18420"/>
    </cofactor>
</comment>
<evidence type="ECO:0000313" key="11">
    <source>
        <dbReference type="EMBL" id="PPI87044.1"/>
    </source>
</evidence>
<evidence type="ECO:0000256" key="2">
    <source>
        <dbReference type="ARBA" id="ARBA00004889"/>
    </source>
</evidence>
<dbReference type="Gene3D" id="3.40.50.2020">
    <property type="match status" value="1"/>
</dbReference>
<keyword evidence="9" id="KW-0460">Magnesium</keyword>
<feature type="binding site" evidence="9">
    <location>
        <position position="103"/>
    </location>
    <ligand>
        <name>5-phospho-alpha-D-ribose 1-diphosphate</name>
        <dbReference type="ChEBI" id="CHEBI:58017"/>
        <note>ligand shared between dimeric partners</note>
    </ligand>
</feature>
<dbReference type="RefSeq" id="WP_136131932.1">
    <property type="nucleotide sequence ID" value="NZ_PDKS01000005.1"/>
</dbReference>
<comment type="function">
    <text evidence="1 9">Catalyzes the transfer of a ribosyl phosphate group from 5-phosphoribose 1-diphosphate to orotate, leading to the formation of orotidine monophosphate (OMP).</text>
</comment>
<evidence type="ECO:0000259" key="10">
    <source>
        <dbReference type="Pfam" id="PF00156"/>
    </source>
</evidence>
<accession>A0A2P5SXJ2</accession>
<dbReference type="InterPro" id="IPR023031">
    <property type="entry name" value="OPRT"/>
</dbReference>
<keyword evidence="7 9" id="KW-0808">Transferase</keyword>
<dbReference type="UniPathway" id="UPA00070">
    <property type="reaction ID" value="UER00119"/>
</dbReference>
<dbReference type="EC" id="2.4.2.10" evidence="5 9"/>
<comment type="caution">
    <text evidence="11">The sequence shown here is derived from an EMBL/GenBank/DDBJ whole genome shotgun (WGS) entry which is preliminary data.</text>
</comment>
<organism evidence="11 12">
    <name type="scientific">Candidatus Pantoea edessiphila</name>
    <dbReference type="NCBI Taxonomy" id="2044610"/>
    <lineage>
        <taxon>Bacteria</taxon>
        <taxon>Pseudomonadati</taxon>
        <taxon>Pseudomonadota</taxon>
        <taxon>Gammaproteobacteria</taxon>
        <taxon>Enterobacterales</taxon>
        <taxon>Erwiniaceae</taxon>
        <taxon>Pantoea</taxon>
    </lineage>
</organism>
<evidence type="ECO:0000313" key="12">
    <source>
        <dbReference type="Proteomes" id="UP000296034"/>
    </source>
</evidence>
<dbReference type="NCBIfam" id="TIGR00336">
    <property type="entry name" value="pyrE"/>
    <property type="match status" value="1"/>
</dbReference>
<feature type="binding site" description="in other chain" evidence="9">
    <location>
        <begin position="124"/>
        <end position="132"/>
    </location>
    <ligand>
        <name>5-phospho-alpha-D-ribose 1-diphosphate</name>
        <dbReference type="ChEBI" id="CHEBI:58017"/>
        <note>ligand shared between dimeric partners</note>
    </ligand>
</feature>
<evidence type="ECO:0000256" key="5">
    <source>
        <dbReference type="ARBA" id="ARBA00011971"/>
    </source>
</evidence>
<dbReference type="Proteomes" id="UP000296034">
    <property type="component" value="Unassembled WGS sequence"/>
</dbReference>
<dbReference type="GO" id="GO:0005737">
    <property type="term" value="C:cytoplasm"/>
    <property type="evidence" value="ECO:0007669"/>
    <property type="project" value="TreeGrafter"/>
</dbReference>
<comment type="pathway">
    <text evidence="2 9">Pyrimidine metabolism; UMP biosynthesis via de novo pathway; UMP from orotate: step 1/2.</text>
</comment>
<feature type="binding site" evidence="9">
    <location>
        <position position="128"/>
    </location>
    <ligand>
        <name>orotate</name>
        <dbReference type="ChEBI" id="CHEBI:30839"/>
    </ligand>
</feature>